<dbReference type="AlphaFoldDB" id="A0A382JTZ4"/>
<protein>
    <submittedName>
        <fullName evidence="2">Uncharacterized protein</fullName>
    </submittedName>
</protein>
<organism evidence="2">
    <name type="scientific">marine metagenome</name>
    <dbReference type="NCBI Taxonomy" id="408172"/>
    <lineage>
        <taxon>unclassified sequences</taxon>
        <taxon>metagenomes</taxon>
        <taxon>ecological metagenomes</taxon>
    </lineage>
</organism>
<reference evidence="2" key="1">
    <citation type="submission" date="2018-05" db="EMBL/GenBank/DDBJ databases">
        <authorList>
            <person name="Lanie J.A."/>
            <person name="Ng W.-L."/>
            <person name="Kazmierczak K.M."/>
            <person name="Andrzejewski T.M."/>
            <person name="Davidsen T.M."/>
            <person name="Wayne K.J."/>
            <person name="Tettelin H."/>
            <person name="Glass J.I."/>
            <person name="Rusch D."/>
            <person name="Podicherti R."/>
            <person name="Tsui H.-C.T."/>
            <person name="Winkler M.E."/>
        </authorList>
    </citation>
    <scope>NUCLEOTIDE SEQUENCE</scope>
</reference>
<gene>
    <name evidence="2" type="ORF">METZ01_LOCUS267567</name>
</gene>
<feature type="compositionally biased region" description="Polar residues" evidence="1">
    <location>
        <begin position="1"/>
        <end position="13"/>
    </location>
</feature>
<evidence type="ECO:0000313" key="2">
    <source>
        <dbReference type="EMBL" id="SVC14713.1"/>
    </source>
</evidence>
<feature type="region of interest" description="Disordered" evidence="1">
    <location>
        <begin position="1"/>
        <end position="21"/>
    </location>
</feature>
<evidence type="ECO:0000256" key="1">
    <source>
        <dbReference type="SAM" id="MobiDB-lite"/>
    </source>
</evidence>
<dbReference type="EMBL" id="UINC01075982">
    <property type="protein sequence ID" value="SVC14713.1"/>
    <property type="molecule type" value="Genomic_DNA"/>
</dbReference>
<sequence length="220" mass="25427">MGKSTYTRKTTNPKMDWSEERKAKWSAQCKEAHANKTWYKKSKKAVGLAISNGKKEALKFKNRSEAMKKSWRKRKRLSERISRPDKFFSATEIKKRLNERKAEEQKAVMSHAPTTLSENLLDKAVLPEEALNGAADVALDFKEAEERESHNFPEPYESWDKKQTDEFAVHLAMAHTLLYNIDLLFGVKPTLHSFLIAAIREKFDRVTETFHAAPDPEEDE</sequence>
<accession>A0A382JTZ4</accession>
<name>A0A382JTZ4_9ZZZZ</name>
<proteinExistence type="predicted"/>